<comment type="similarity">
    <text evidence="1">Belongs to the FGGY kinase family.</text>
</comment>
<dbReference type="Gene3D" id="3.30.420.40">
    <property type="match status" value="2"/>
</dbReference>
<keyword evidence="4 10" id="KW-0418">Kinase</keyword>
<dbReference type="InterPro" id="IPR013449">
    <property type="entry name" value="Rhamnulokinase"/>
</dbReference>
<sequence length="444" mass="47747">MTSGSYAAVDLGASSGRVMLGRVEADRLSLREVSRFSYRPAVRDGALRWDAAFLRRSVEEGLRGLDVRSIGIDSWAVDYGLLDASGELLADPVCYRDSRTDGVVEQVLSKVPAAELYDVTGIQILPINTLFQLVADPLAQQASHLLLIPDLVAYWLTGEIGAEHTNASTTQLLDVRTGQWATGLMSRLGIPSALFPPIRRPGSSLGRNVVSVGSHDTASAVYAVPARTDRFGYISCGTWSLVGVELDRPVLSTESLAANFTNEAGVGGTVRYLRNVMGLWLLEESLRVWDLGRDDLLKTAAGLPRRAVIDPNAPEFLPPGDMPARIVDACRRTGQPVPADPPEIVRCILDSLAQAYRDTLLDAQRLSGKEIDVVHIVGGGSQNELLCQLTADACRLPVLAGPVEATALGNLLVQAGIPDPRQLVAATQEVRRYDPSPGQPKVKS</sequence>
<dbReference type="Pfam" id="PF00370">
    <property type="entry name" value="FGGY_N"/>
    <property type="match status" value="1"/>
</dbReference>
<feature type="domain" description="Carbohydrate kinase FGGY N-terminal" evidence="8">
    <location>
        <begin position="62"/>
        <end position="206"/>
    </location>
</feature>
<reference evidence="10 11" key="1">
    <citation type="submission" date="2020-08" db="EMBL/GenBank/DDBJ databases">
        <title>Sequencing the genomes of 1000 actinobacteria strains.</title>
        <authorList>
            <person name="Klenk H.-P."/>
        </authorList>
    </citation>
    <scope>NUCLEOTIDE SEQUENCE [LARGE SCALE GENOMIC DNA]</scope>
    <source>
        <strain evidence="10 11">DSM 43851</strain>
    </source>
</reference>
<dbReference type="InterPro" id="IPR043129">
    <property type="entry name" value="ATPase_NBD"/>
</dbReference>
<keyword evidence="2 10" id="KW-0808">Transferase</keyword>
<keyword evidence="6" id="KW-1015">Disulfide bond</keyword>
<comment type="caution">
    <text evidence="10">The sequence shown here is derived from an EMBL/GenBank/DDBJ whole genome shotgun (WGS) entry which is preliminary data.</text>
</comment>
<dbReference type="InterPro" id="IPR018484">
    <property type="entry name" value="FGGY_N"/>
</dbReference>
<dbReference type="InterPro" id="IPR018485">
    <property type="entry name" value="FGGY_C"/>
</dbReference>
<dbReference type="CDD" id="cd07771">
    <property type="entry name" value="ASKHA_NBD_FGGY_RhaB-like"/>
    <property type="match status" value="1"/>
</dbReference>
<evidence type="ECO:0000313" key="10">
    <source>
        <dbReference type="EMBL" id="MBB5889462.1"/>
    </source>
</evidence>
<name>A0A7W9NDP2_9PSEU</name>
<evidence type="ECO:0000256" key="2">
    <source>
        <dbReference type="ARBA" id="ARBA00022679"/>
    </source>
</evidence>
<evidence type="ECO:0000313" key="11">
    <source>
        <dbReference type="Proteomes" id="UP000585638"/>
    </source>
</evidence>
<dbReference type="AlphaFoldDB" id="A0A7W9NDP2"/>
<dbReference type="EC" id="2.7.1.5" evidence="10"/>
<dbReference type="Proteomes" id="UP000585638">
    <property type="component" value="Unassembled WGS sequence"/>
</dbReference>
<keyword evidence="7" id="KW-0684">Rhamnose metabolism</keyword>
<keyword evidence="5" id="KW-0067">ATP-binding</keyword>
<dbReference type="EMBL" id="JACHIR010000001">
    <property type="protein sequence ID" value="MBB5889462.1"/>
    <property type="molecule type" value="Genomic_DNA"/>
</dbReference>
<evidence type="ECO:0000256" key="7">
    <source>
        <dbReference type="ARBA" id="ARBA00023308"/>
    </source>
</evidence>
<proteinExistence type="inferred from homology"/>
<feature type="domain" description="Carbohydrate kinase FGGY C-terminal" evidence="9">
    <location>
        <begin position="232"/>
        <end position="415"/>
    </location>
</feature>
<accession>A0A7W9NDP2</accession>
<dbReference type="GO" id="GO:0019301">
    <property type="term" value="P:rhamnose catabolic process"/>
    <property type="evidence" value="ECO:0007669"/>
    <property type="project" value="InterPro"/>
</dbReference>
<keyword evidence="11" id="KW-1185">Reference proteome</keyword>
<dbReference type="GO" id="GO:0005829">
    <property type="term" value="C:cytosol"/>
    <property type="evidence" value="ECO:0007669"/>
    <property type="project" value="TreeGrafter"/>
</dbReference>
<gene>
    <name evidence="10" type="ORF">BJ998_000658</name>
</gene>
<evidence type="ECO:0000256" key="1">
    <source>
        <dbReference type="ARBA" id="ARBA00009156"/>
    </source>
</evidence>
<protein>
    <submittedName>
        <fullName evidence="10">Rhamnulokinase</fullName>
        <ecNumber evidence="10">2.7.1.5</ecNumber>
    </submittedName>
</protein>
<dbReference type="GO" id="GO:0005524">
    <property type="term" value="F:ATP binding"/>
    <property type="evidence" value="ECO:0007669"/>
    <property type="project" value="UniProtKB-KW"/>
</dbReference>
<evidence type="ECO:0000256" key="5">
    <source>
        <dbReference type="ARBA" id="ARBA00022840"/>
    </source>
</evidence>
<evidence type="ECO:0000259" key="9">
    <source>
        <dbReference type="Pfam" id="PF02782"/>
    </source>
</evidence>
<dbReference type="PANTHER" id="PTHR10196:SF93">
    <property type="entry name" value="L-RHAMNULOKINASE"/>
    <property type="match status" value="1"/>
</dbReference>
<organism evidence="10 11">
    <name type="scientific">Kutzneria kofuensis</name>
    <dbReference type="NCBI Taxonomy" id="103725"/>
    <lineage>
        <taxon>Bacteria</taxon>
        <taxon>Bacillati</taxon>
        <taxon>Actinomycetota</taxon>
        <taxon>Actinomycetes</taxon>
        <taxon>Pseudonocardiales</taxon>
        <taxon>Pseudonocardiaceae</taxon>
        <taxon>Kutzneria</taxon>
    </lineage>
</organism>
<dbReference type="GO" id="GO:0004370">
    <property type="term" value="F:glycerol kinase activity"/>
    <property type="evidence" value="ECO:0007669"/>
    <property type="project" value="TreeGrafter"/>
</dbReference>
<keyword evidence="3" id="KW-0547">Nucleotide-binding</keyword>
<dbReference type="SUPFAM" id="SSF53067">
    <property type="entry name" value="Actin-like ATPase domain"/>
    <property type="match status" value="2"/>
</dbReference>
<dbReference type="RefSeq" id="WP_184858343.1">
    <property type="nucleotide sequence ID" value="NZ_BAAAWY010000002.1"/>
</dbReference>
<evidence type="ECO:0000256" key="6">
    <source>
        <dbReference type="ARBA" id="ARBA00023157"/>
    </source>
</evidence>
<evidence type="ECO:0000256" key="4">
    <source>
        <dbReference type="ARBA" id="ARBA00022777"/>
    </source>
</evidence>
<evidence type="ECO:0000256" key="3">
    <source>
        <dbReference type="ARBA" id="ARBA00022741"/>
    </source>
</evidence>
<dbReference type="GO" id="GO:0008993">
    <property type="term" value="F:rhamnulokinase activity"/>
    <property type="evidence" value="ECO:0007669"/>
    <property type="project" value="UniProtKB-EC"/>
</dbReference>
<dbReference type="GO" id="GO:0006071">
    <property type="term" value="P:glycerol metabolic process"/>
    <property type="evidence" value="ECO:0007669"/>
    <property type="project" value="TreeGrafter"/>
</dbReference>
<evidence type="ECO:0000259" key="8">
    <source>
        <dbReference type="Pfam" id="PF00370"/>
    </source>
</evidence>
<dbReference type="PANTHER" id="PTHR10196">
    <property type="entry name" value="SUGAR KINASE"/>
    <property type="match status" value="1"/>
</dbReference>
<dbReference type="Pfam" id="PF02782">
    <property type="entry name" value="FGGY_C"/>
    <property type="match status" value="1"/>
</dbReference>